<dbReference type="EMBL" id="JAPDRK010000018">
    <property type="protein sequence ID" value="KAJ9604747.1"/>
    <property type="molecule type" value="Genomic_DNA"/>
</dbReference>
<reference evidence="1" key="1">
    <citation type="submission" date="2022-10" db="EMBL/GenBank/DDBJ databases">
        <title>Culturing micro-colonial fungi from biological soil crusts in the Mojave desert and describing Neophaeococcomyces mojavensis, and introducing the new genera and species Taxawa tesnikishii.</title>
        <authorList>
            <person name="Kurbessoian T."/>
            <person name="Stajich J.E."/>
        </authorList>
    </citation>
    <scope>NUCLEOTIDE SEQUENCE</scope>
    <source>
        <strain evidence="1">TK_41</strain>
    </source>
</reference>
<keyword evidence="2" id="KW-1185">Reference proteome</keyword>
<evidence type="ECO:0000313" key="2">
    <source>
        <dbReference type="Proteomes" id="UP001172673"/>
    </source>
</evidence>
<comment type="caution">
    <text evidence="1">The sequence shown here is derived from an EMBL/GenBank/DDBJ whole genome shotgun (WGS) entry which is preliminary data.</text>
</comment>
<dbReference type="Proteomes" id="UP001172673">
    <property type="component" value="Unassembled WGS sequence"/>
</dbReference>
<proteinExistence type="predicted"/>
<accession>A0AA39CE11</accession>
<name>A0AA39CE11_9EURO</name>
<dbReference type="AlphaFoldDB" id="A0AA39CE11"/>
<evidence type="ECO:0000313" key="1">
    <source>
        <dbReference type="EMBL" id="KAJ9604747.1"/>
    </source>
</evidence>
<gene>
    <name evidence="1" type="ORF">H2200_010861</name>
</gene>
<protein>
    <submittedName>
        <fullName evidence="1">Uncharacterized protein</fullName>
    </submittedName>
</protein>
<sequence length="260" mass="29351">MVCHLQVLNTSSAKYPEDEGIKAKLQQVQNTFKAMQKSSLGDVLVSADFGGSEAPLELVESLVRRSGDDTNLVESYEPDKYKYRMCADSNFSERFDLLVEGMTKSKSLRHSEQASNIVDFIGAGQGLAKSKLLCKHLNDAPFMYKVLDDPLTNVERIESNRKLNGQKAEVMKRGEEVVAAEKDDGKNKKAKTQHTVRARKEVVAAEFERKKNEELAAKAQPMFDPHYPYLDPTQPVNSLPWRESQPKQIATNWWTARSIE</sequence>
<organism evidence="1 2">
    <name type="scientific">Cladophialophora chaetospira</name>
    <dbReference type="NCBI Taxonomy" id="386627"/>
    <lineage>
        <taxon>Eukaryota</taxon>
        <taxon>Fungi</taxon>
        <taxon>Dikarya</taxon>
        <taxon>Ascomycota</taxon>
        <taxon>Pezizomycotina</taxon>
        <taxon>Eurotiomycetes</taxon>
        <taxon>Chaetothyriomycetidae</taxon>
        <taxon>Chaetothyriales</taxon>
        <taxon>Herpotrichiellaceae</taxon>
        <taxon>Cladophialophora</taxon>
    </lineage>
</organism>